<dbReference type="InterPro" id="IPR029063">
    <property type="entry name" value="SAM-dependent_MTases_sf"/>
</dbReference>
<sequence>MMDDTCAVDIGGTHHLRIIEDLQDNDEDVEKNVGRFVWPTALPMMKHIREDILPSNTEDTIIVELGAGCGLLGMGLAATRKFHQVIITDHDDVWLRRNLDLNAGILGADVTAMSLDWDDVSEVQAVSDMIGKTCSAIHDPKLLIVASDVLYNHSSHQKLVHTLRKLSLHGVPTRILIGFLNDRDNDEKLFLSVARVVYGDTFPSSRSIFVEREGKNSIPKSEELMLDLSERIDNASSV</sequence>
<keyword evidence="2" id="KW-1185">Reference proteome</keyword>
<dbReference type="Pfam" id="PF10294">
    <property type="entry name" value="Methyltransf_16"/>
    <property type="match status" value="1"/>
</dbReference>
<dbReference type="PANTHER" id="PTHR14614">
    <property type="entry name" value="HEPATOCELLULAR CARCINOMA-ASSOCIATED ANTIGEN"/>
    <property type="match status" value="1"/>
</dbReference>
<organism evidence="1 2">
    <name type="scientific">Cyclotella atomus</name>
    <dbReference type="NCBI Taxonomy" id="382360"/>
    <lineage>
        <taxon>Eukaryota</taxon>
        <taxon>Sar</taxon>
        <taxon>Stramenopiles</taxon>
        <taxon>Ochrophyta</taxon>
        <taxon>Bacillariophyta</taxon>
        <taxon>Coscinodiscophyceae</taxon>
        <taxon>Thalassiosirophycidae</taxon>
        <taxon>Stephanodiscales</taxon>
        <taxon>Stephanodiscaceae</taxon>
        <taxon>Cyclotella</taxon>
    </lineage>
</organism>
<protein>
    <submittedName>
        <fullName evidence="1">Uncharacterized protein</fullName>
    </submittedName>
</protein>
<evidence type="ECO:0000313" key="2">
    <source>
        <dbReference type="Proteomes" id="UP001530400"/>
    </source>
</evidence>
<proteinExistence type="predicted"/>
<dbReference type="InterPro" id="IPR019410">
    <property type="entry name" value="Methyltransf_16"/>
</dbReference>
<accession>A0ABD3MQM6</accession>
<reference evidence="1 2" key="1">
    <citation type="submission" date="2024-10" db="EMBL/GenBank/DDBJ databases">
        <title>Updated reference genomes for cyclostephanoid diatoms.</title>
        <authorList>
            <person name="Roberts W.R."/>
            <person name="Alverson A.J."/>
        </authorList>
    </citation>
    <scope>NUCLEOTIDE SEQUENCE [LARGE SCALE GENOMIC DNA]</scope>
    <source>
        <strain evidence="1 2">AJA010-31</strain>
    </source>
</reference>
<dbReference type="Proteomes" id="UP001530400">
    <property type="component" value="Unassembled WGS sequence"/>
</dbReference>
<comment type="caution">
    <text evidence="1">The sequence shown here is derived from an EMBL/GenBank/DDBJ whole genome shotgun (WGS) entry which is preliminary data.</text>
</comment>
<dbReference type="Gene3D" id="3.40.50.150">
    <property type="entry name" value="Vaccinia Virus protein VP39"/>
    <property type="match status" value="1"/>
</dbReference>
<evidence type="ECO:0000313" key="1">
    <source>
        <dbReference type="EMBL" id="KAL3764527.1"/>
    </source>
</evidence>
<dbReference type="EMBL" id="JALLPJ020001418">
    <property type="protein sequence ID" value="KAL3764527.1"/>
    <property type="molecule type" value="Genomic_DNA"/>
</dbReference>
<name>A0ABD3MQM6_9STRA</name>
<dbReference type="AlphaFoldDB" id="A0ABD3MQM6"/>
<gene>
    <name evidence="1" type="ORF">ACHAWO_007044</name>
</gene>
<dbReference type="SUPFAM" id="SSF53335">
    <property type="entry name" value="S-adenosyl-L-methionine-dependent methyltransferases"/>
    <property type="match status" value="1"/>
</dbReference>